<evidence type="ECO:0008006" key="3">
    <source>
        <dbReference type="Google" id="ProtNLM"/>
    </source>
</evidence>
<organism evidence="1 2">
    <name type="scientific">Sphingomonas rustica</name>
    <dbReference type="NCBI Taxonomy" id="3103142"/>
    <lineage>
        <taxon>Bacteria</taxon>
        <taxon>Pseudomonadati</taxon>
        <taxon>Pseudomonadota</taxon>
        <taxon>Alphaproteobacteria</taxon>
        <taxon>Sphingomonadales</taxon>
        <taxon>Sphingomonadaceae</taxon>
        <taxon>Sphingomonas</taxon>
    </lineage>
</organism>
<gene>
    <name evidence="1" type="ORF">TPR58_07490</name>
</gene>
<reference evidence="1 2" key="1">
    <citation type="submission" date="2024-05" db="EMBL/GenBank/DDBJ databases">
        <title>Sphingomonas sp. HF-S3 16S ribosomal RNA gene Genome sequencing and assembly.</title>
        <authorList>
            <person name="Lee H."/>
        </authorList>
    </citation>
    <scope>NUCLEOTIDE SEQUENCE [LARGE SCALE GENOMIC DNA]</scope>
    <source>
        <strain evidence="1 2">HF-S3</strain>
    </source>
</reference>
<comment type="caution">
    <text evidence="1">The sequence shown here is derived from an EMBL/GenBank/DDBJ whole genome shotgun (WGS) entry which is preliminary data.</text>
</comment>
<proteinExistence type="predicted"/>
<dbReference type="Proteomes" id="UP001427805">
    <property type="component" value="Unassembled WGS sequence"/>
</dbReference>
<dbReference type="RefSeq" id="WP_346245994.1">
    <property type="nucleotide sequence ID" value="NZ_JBDIZK010000003.1"/>
</dbReference>
<name>A0ABV0B609_9SPHN</name>
<accession>A0ABV0B609</accession>
<protein>
    <recommendedName>
        <fullName evidence="3">DUF3472 domain-containing protein</fullName>
    </recommendedName>
</protein>
<evidence type="ECO:0000313" key="1">
    <source>
        <dbReference type="EMBL" id="MEN3747005.1"/>
    </source>
</evidence>
<keyword evidence="2" id="KW-1185">Reference proteome</keyword>
<evidence type="ECO:0000313" key="2">
    <source>
        <dbReference type="Proteomes" id="UP001427805"/>
    </source>
</evidence>
<dbReference type="EMBL" id="JBDIZK010000003">
    <property type="protein sequence ID" value="MEN3747005.1"/>
    <property type="molecule type" value="Genomic_DNA"/>
</dbReference>
<sequence length="257" mass="27014">MILVVAAALSLSSAQHTSVKCNVVSVHHGLASYAIELGGAGGGSSLKATGLGSGAKPIQFFDVSSSDGDVKFKATIAGVRYKGRLWKGFLGRAYSTLDMYGEEGAEQGVVQLTGICGNYSNFVPVVSRSQSFDVIGQKRICAGVTYSGRPFTFSLSRASDTLVFESDDLPGWDKGGVKTAWISPPMPPSDDGIYYGFGSFRPVTEGDNAPSGVEMFYLNRSSMMGATALSFNYIVAGDPDFAAARGLCAPTQYSEGQ</sequence>